<evidence type="ECO:0000313" key="2">
    <source>
        <dbReference type="EnsemblMetazoa" id="PPA43762.1"/>
    </source>
</evidence>
<reference evidence="3" key="1">
    <citation type="journal article" date="2008" name="Nat. Genet.">
        <title>The Pristionchus pacificus genome provides a unique perspective on nematode lifestyle and parasitism.</title>
        <authorList>
            <person name="Dieterich C."/>
            <person name="Clifton S.W."/>
            <person name="Schuster L.N."/>
            <person name="Chinwalla A."/>
            <person name="Delehaunty K."/>
            <person name="Dinkelacker I."/>
            <person name="Fulton L."/>
            <person name="Fulton R."/>
            <person name="Godfrey J."/>
            <person name="Minx P."/>
            <person name="Mitreva M."/>
            <person name="Roeseler W."/>
            <person name="Tian H."/>
            <person name="Witte H."/>
            <person name="Yang S.P."/>
            <person name="Wilson R.K."/>
            <person name="Sommer R.J."/>
        </authorList>
    </citation>
    <scope>NUCLEOTIDE SEQUENCE [LARGE SCALE GENOMIC DNA]</scope>
    <source>
        <strain evidence="3">PS312</strain>
    </source>
</reference>
<dbReference type="EnsemblMetazoa" id="PPA43762.1">
    <property type="protein sequence ID" value="PPA43762.1"/>
    <property type="gene ID" value="WBGene00282131"/>
</dbReference>
<accession>A0A8R1Z3E9</accession>
<feature type="compositionally biased region" description="Basic and acidic residues" evidence="1">
    <location>
        <begin position="36"/>
        <end position="59"/>
    </location>
</feature>
<evidence type="ECO:0000313" key="3">
    <source>
        <dbReference type="Proteomes" id="UP000005239"/>
    </source>
</evidence>
<organism evidence="2 3">
    <name type="scientific">Pristionchus pacificus</name>
    <name type="common">Parasitic nematode worm</name>
    <dbReference type="NCBI Taxonomy" id="54126"/>
    <lineage>
        <taxon>Eukaryota</taxon>
        <taxon>Metazoa</taxon>
        <taxon>Ecdysozoa</taxon>
        <taxon>Nematoda</taxon>
        <taxon>Chromadorea</taxon>
        <taxon>Rhabditida</taxon>
        <taxon>Rhabditina</taxon>
        <taxon>Diplogasteromorpha</taxon>
        <taxon>Diplogasteroidea</taxon>
        <taxon>Neodiplogasteridae</taxon>
        <taxon>Pristionchus</taxon>
    </lineage>
</organism>
<name>A0A2A6B968_PRIPA</name>
<feature type="region of interest" description="Disordered" evidence="1">
    <location>
        <begin position="35"/>
        <end position="59"/>
    </location>
</feature>
<reference evidence="2" key="2">
    <citation type="submission" date="2022-06" db="UniProtKB">
        <authorList>
            <consortium name="EnsemblMetazoa"/>
        </authorList>
    </citation>
    <scope>IDENTIFICATION</scope>
    <source>
        <strain evidence="2">PS312</strain>
    </source>
</reference>
<keyword evidence="3" id="KW-1185">Reference proteome</keyword>
<accession>A0A2A6B968</accession>
<dbReference type="AlphaFoldDB" id="A0A2A6B968"/>
<sequence>MENEHKVYPVDYQVTLQSYGKFSMVATVLPPPTVPYREEVGHGEADENDGGQHGRAEREAALAKVWKGGDTCESRTQHQPMMKLLALREREDAVDGDHEVGEALQPMTDDFIDEPYTQKEIVDSGM</sequence>
<gene>
    <name evidence="2" type="primary">WBGene00282131</name>
</gene>
<proteinExistence type="predicted"/>
<protein>
    <submittedName>
        <fullName evidence="2">Uncharacterized protein</fullName>
    </submittedName>
</protein>
<dbReference type="Proteomes" id="UP000005239">
    <property type="component" value="Unassembled WGS sequence"/>
</dbReference>
<evidence type="ECO:0000256" key="1">
    <source>
        <dbReference type="SAM" id="MobiDB-lite"/>
    </source>
</evidence>